<dbReference type="InterPro" id="IPR043128">
    <property type="entry name" value="Rev_trsase/Diguanyl_cyclase"/>
</dbReference>
<dbReference type="InterPro" id="IPR036691">
    <property type="entry name" value="Endo/exonu/phosph_ase_sf"/>
</dbReference>
<proteinExistence type="predicted"/>
<gene>
    <name evidence="4" type="primary">LOC115880794</name>
</gene>
<dbReference type="GeneID" id="115880794"/>
<dbReference type="InterPro" id="IPR005135">
    <property type="entry name" value="Endo/exonuclease/phosphatase"/>
</dbReference>
<dbReference type="OrthoDB" id="6776014at2759"/>
<accession>A0A6J2XSY5</accession>
<dbReference type="GO" id="GO:0071897">
    <property type="term" value="P:DNA biosynthetic process"/>
    <property type="evidence" value="ECO:0007669"/>
    <property type="project" value="UniProtKB-ARBA"/>
</dbReference>
<dbReference type="InterPro" id="IPR043502">
    <property type="entry name" value="DNA/RNA_pol_sf"/>
</dbReference>
<dbReference type="RefSeq" id="XP_030753940.1">
    <property type="nucleotide sequence ID" value="XM_030898080.1"/>
</dbReference>
<reference evidence="4" key="1">
    <citation type="submission" date="2025-08" db="UniProtKB">
        <authorList>
            <consortium name="RefSeq"/>
        </authorList>
    </citation>
    <scope>IDENTIFICATION</scope>
    <source>
        <tissue evidence="4">Gonads</tissue>
    </source>
</reference>
<protein>
    <submittedName>
        <fullName evidence="4">Uncharacterized protein LOC115880794</fullName>
    </submittedName>
</protein>
<dbReference type="InParanoid" id="A0A6J2XSY5"/>
<dbReference type="PANTHER" id="PTHR47027">
    <property type="entry name" value="REVERSE TRANSCRIPTASE DOMAIN-CONTAINING PROTEIN"/>
    <property type="match status" value="1"/>
</dbReference>
<dbReference type="GO" id="GO:0003824">
    <property type="term" value="F:catalytic activity"/>
    <property type="evidence" value="ECO:0007669"/>
    <property type="project" value="InterPro"/>
</dbReference>
<dbReference type="Proteomes" id="UP000504635">
    <property type="component" value="Unplaced"/>
</dbReference>
<name>A0A6J2XSY5_SITOR</name>
<evidence type="ECO:0000256" key="1">
    <source>
        <dbReference type="SAM" id="MobiDB-lite"/>
    </source>
</evidence>
<dbReference type="Gene3D" id="3.30.70.270">
    <property type="match status" value="1"/>
</dbReference>
<evidence type="ECO:0000259" key="2">
    <source>
        <dbReference type="PROSITE" id="PS50878"/>
    </source>
</evidence>
<feature type="region of interest" description="Disordered" evidence="1">
    <location>
        <begin position="1"/>
        <end position="30"/>
    </location>
</feature>
<feature type="domain" description="Reverse transcriptase" evidence="2">
    <location>
        <begin position="520"/>
        <end position="790"/>
    </location>
</feature>
<sequence>MKNYKKNPRVAIHTSFRGSPNGYGGGSSAEDFQVQAVNSNRDRKRKGRKIKERKLRLATWNIQGWRTKREEVLEEFKNMNVDILVVTETKKRETNIKTWEPVNERVIRVEIAIYGRDVIIIGAYGPNDDSPVTEKEKFLDTIQNEIANIRKKELIIAGDLNGRVGRKENDSVIGRFGEEITNDNGERVIEICELNDLKVTNGFFRHKDIHRYTWTQETRELKSIIDYIIIRRRSTIKIRDVRVQRGAECGSDHRLLLAKMEFPWMNRKTNNIEGTPIEIQKRKPLKIQLLQDESTRHLYQTRLDQKLIEFRYDDNMEDTYQHIKESMLQAGMEALGEVEGKQRPFEYNLSETTINEIKCKKQLYNKWLSTRNEDDYKKYREKNRDVKGMVNREKNENWEKTCQNLDQYIGGARRSEAWRVIKELRSDRKERSYISYIEPEKWKDHYKDLLTETRQKFIEERQEEEGQPRAQHIPITIEDIRKAIKTIKNKKAGGPGDIAPELIKCGTEKLFRIIHGMFGKAINGHNIPDEWKEAQLTSIFKKGDRRQCDNYRGISVIATMGRLYGRVLRDKLEQNIQGKIGEEQAGFTAGRSCIDHIYTIQQLLEKKKAKNKPVHLAFIDLKKAYDTVPRKELWKAMERLDIPITLTNAMKTLYRNNKIHIKVGNKIVNSLTTSKGLLQGCPTSPTLFKIFLEHALTTWKRKCEGMGIPLRNEHLYTLCFADDQVVMAQDEEDLSYMLRKLNEEYEKVGLEINLKKTMYMTTEEDTADLQIEDHLEIKGTNNFKYLGFTLSKNATTEEDINVRLGQTRSCIQQLHSVIWDRNIRKKTKTLIYETIIQSIMTYAAEVWVINKNNQRKILATEMMYWRRCCGLTRRDRVTNEEIRRRMGRKTDVLKYIETKRLVWYGHVRRAENGWINRVTEWSPIGRRKRGRPRRSWRDEVDESMHRRGLREGTWDDRDEWRTRLMEGRQPEL</sequence>
<evidence type="ECO:0000313" key="3">
    <source>
        <dbReference type="Proteomes" id="UP000504635"/>
    </source>
</evidence>
<dbReference type="AlphaFoldDB" id="A0A6J2XSY5"/>
<keyword evidence="3" id="KW-1185">Reference proteome</keyword>
<dbReference type="Pfam" id="PF00078">
    <property type="entry name" value="RVT_1"/>
    <property type="match status" value="1"/>
</dbReference>
<dbReference type="PANTHER" id="PTHR47027:SF25">
    <property type="entry name" value="REVERSE TRANSCRIPTASE DOMAIN-CONTAINING PROTEIN"/>
    <property type="match status" value="1"/>
</dbReference>
<dbReference type="KEGG" id="soy:115880794"/>
<feature type="compositionally biased region" description="Basic and acidic residues" evidence="1">
    <location>
        <begin position="935"/>
        <end position="949"/>
    </location>
</feature>
<dbReference type="Gene3D" id="3.60.10.10">
    <property type="entry name" value="Endonuclease/exonuclease/phosphatase"/>
    <property type="match status" value="1"/>
</dbReference>
<dbReference type="InterPro" id="IPR000477">
    <property type="entry name" value="RT_dom"/>
</dbReference>
<organism evidence="3 4">
    <name type="scientific">Sitophilus oryzae</name>
    <name type="common">Rice weevil</name>
    <name type="synonym">Curculio oryzae</name>
    <dbReference type="NCBI Taxonomy" id="7048"/>
    <lineage>
        <taxon>Eukaryota</taxon>
        <taxon>Metazoa</taxon>
        <taxon>Ecdysozoa</taxon>
        <taxon>Arthropoda</taxon>
        <taxon>Hexapoda</taxon>
        <taxon>Insecta</taxon>
        <taxon>Pterygota</taxon>
        <taxon>Neoptera</taxon>
        <taxon>Endopterygota</taxon>
        <taxon>Coleoptera</taxon>
        <taxon>Polyphaga</taxon>
        <taxon>Cucujiformia</taxon>
        <taxon>Curculionidae</taxon>
        <taxon>Dryophthorinae</taxon>
        <taxon>Sitophilus</taxon>
    </lineage>
</organism>
<dbReference type="Pfam" id="PF03372">
    <property type="entry name" value="Exo_endo_phos"/>
    <property type="match status" value="1"/>
</dbReference>
<dbReference type="SUPFAM" id="SSF56672">
    <property type="entry name" value="DNA/RNA polymerases"/>
    <property type="match status" value="1"/>
</dbReference>
<dbReference type="SUPFAM" id="SSF56219">
    <property type="entry name" value="DNase I-like"/>
    <property type="match status" value="1"/>
</dbReference>
<evidence type="ECO:0000313" key="4">
    <source>
        <dbReference type="RefSeq" id="XP_030753940.1"/>
    </source>
</evidence>
<feature type="region of interest" description="Disordered" evidence="1">
    <location>
        <begin position="926"/>
        <end position="949"/>
    </location>
</feature>
<dbReference type="CDD" id="cd01650">
    <property type="entry name" value="RT_nLTR_like"/>
    <property type="match status" value="1"/>
</dbReference>
<dbReference type="PROSITE" id="PS50878">
    <property type="entry name" value="RT_POL"/>
    <property type="match status" value="1"/>
</dbReference>